<proteinExistence type="predicted"/>
<reference evidence="2 3" key="1">
    <citation type="submission" date="2016-09" db="EMBL/GenBank/DDBJ databases">
        <title>The complete genome sequences of Rhizobium gallicum, symbiovars gallicum and phaseoli, symbionts associated to common bean (Phaseolus vulgaris).</title>
        <authorList>
            <person name="Bustos P."/>
            <person name="Santamaria R.I."/>
            <person name="Perez-Carrascal O.M."/>
            <person name="Juarez S."/>
            <person name="Lozano L."/>
            <person name="Martinez-Flores I."/>
            <person name="Martinez-Romero E."/>
            <person name="Cevallos M."/>
            <person name="Romero D."/>
            <person name="Davila G."/>
            <person name="Gonzalez V."/>
        </authorList>
    </citation>
    <scope>NUCLEOTIDE SEQUENCE [LARGE SCALE GENOMIC DNA]</scope>
    <source>
        <strain evidence="2 3">8C-3</strain>
    </source>
</reference>
<evidence type="ECO:0000256" key="1">
    <source>
        <dbReference type="SAM" id="Phobius"/>
    </source>
</evidence>
<sequence>MSTKRRKPPRRMMTFVAIIFLIACAVALIFTWTTHPGDPEGQSPPHAIDQSQ</sequence>
<dbReference type="PROSITE" id="PS51257">
    <property type="entry name" value="PROKAR_LIPOPROTEIN"/>
    <property type="match status" value="1"/>
</dbReference>
<evidence type="ECO:0000313" key="3">
    <source>
        <dbReference type="Proteomes" id="UP000185109"/>
    </source>
</evidence>
<gene>
    <name evidence="2" type="ORF">AM571_CH00267</name>
</gene>
<dbReference type="AlphaFoldDB" id="A0A1L5NYZ0"/>
<feature type="transmembrane region" description="Helical" evidence="1">
    <location>
        <begin position="12"/>
        <end position="32"/>
    </location>
</feature>
<dbReference type="EMBL" id="CP017241">
    <property type="protein sequence ID" value="APO73122.1"/>
    <property type="molecule type" value="Genomic_DNA"/>
</dbReference>
<keyword evidence="1" id="KW-0812">Transmembrane</keyword>
<evidence type="ECO:0000313" key="2">
    <source>
        <dbReference type="EMBL" id="APO73122.1"/>
    </source>
</evidence>
<protein>
    <submittedName>
        <fullName evidence="2">Uncharacterized protein</fullName>
    </submittedName>
</protein>
<accession>A0A1L5NYZ0</accession>
<keyword evidence="1" id="KW-1133">Transmembrane helix</keyword>
<keyword evidence="1" id="KW-0472">Membrane</keyword>
<name>A0A1L5NYZ0_RHIET</name>
<dbReference type="Proteomes" id="UP000185109">
    <property type="component" value="Chromosome"/>
</dbReference>
<organism evidence="2 3">
    <name type="scientific">Rhizobium etli 8C-3</name>
    <dbReference type="NCBI Taxonomy" id="538025"/>
    <lineage>
        <taxon>Bacteria</taxon>
        <taxon>Pseudomonadati</taxon>
        <taxon>Pseudomonadota</taxon>
        <taxon>Alphaproteobacteria</taxon>
        <taxon>Hyphomicrobiales</taxon>
        <taxon>Rhizobiaceae</taxon>
        <taxon>Rhizobium/Agrobacterium group</taxon>
        <taxon>Rhizobium</taxon>
    </lineage>
</organism>